<dbReference type="InterPro" id="IPR011009">
    <property type="entry name" value="Kinase-like_dom_sf"/>
</dbReference>
<dbReference type="InterPro" id="IPR000719">
    <property type="entry name" value="Prot_kinase_dom"/>
</dbReference>
<feature type="binding site" evidence="4">
    <location>
        <position position="94"/>
    </location>
    <ligand>
        <name>ATP</name>
        <dbReference type="ChEBI" id="CHEBI:30616"/>
    </ligand>
</feature>
<evidence type="ECO:0000256" key="3">
    <source>
        <dbReference type="ARBA" id="ARBA00022840"/>
    </source>
</evidence>
<protein>
    <recommendedName>
        <fullName evidence="5">Protein kinase domain-containing protein</fullName>
    </recommendedName>
</protein>
<name>A0A7S2RIA7_9STRA</name>
<evidence type="ECO:0000256" key="1">
    <source>
        <dbReference type="ARBA" id="ARBA00022527"/>
    </source>
</evidence>
<keyword evidence="1" id="KW-0418">Kinase</keyword>
<gene>
    <name evidence="6" type="ORF">QSP1433_LOCUS3750</name>
</gene>
<dbReference type="GO" id="GO:0005524">
    <property type="term" value="F:ATP binding"/>
    <property type="evidence" value="ECO:0007669"/>
    <property type="project" value="UniProtKB-UniRule"/>
</dbReference>
<evidence type="ECO:0000313" key="6">
    <source>
        <dbReference type="EMBL" id="CAD9671917.1"/>
    </source>
</evidence>
<dbReference type="EMBL" id="HBHK01006224">
    <property type="protein sequence ID" value="CAD9671917.1"/>
    <property type="molecule type" value="Transcribed_RNA"/>
</dbReference>
<dbReference type="PROSITE" id="PS00107">
    <property type="entry name" value="PROTEIN_KINASE_ATP"/>
    <property type="match status" value="1"/>
</dbReference>
<keyword evidence="1" id="KW-0808">Transferase</keyword>
<evidence type="ECO:0000256" key="4">
    <source>
        <dbReference type="PROSITE-ProRule" id="PRU10141"/>
    </source>
</evidence>
<dbReference type="InterPro" id="IPR001245">
    <property type="entry name" value="Ser-Thr/Tyr_kinase_cat_dom"/>
</dbReference>
<dbReference type="InterPro" id="IPR051681">
    <property type="entry name" value="Ser/Thr_Kinases-Pseudokinases"/>
</dbReference>
<dbReference type="SMART" id="SM00220">
    <property type="entry name" value="S_TKc"/>
    <property type="match status" value="1"/>
</dbReference>
<keyword evidence="2 4" id="KW-0547">Nucleotide-binding</keyword>
<dbReference type="SUPFAM" id="SSF56112">
    <property type="entry name" value="Protein kinase-like (PK-like)"/>
    <property type="match status" value="1"/>
</dbReference>
<dbReference type="PANTHER" id="PTHR44329">
    <property type="entry name" value="SERINE/THREONINE-PROTEIN KINASE TNNI3K-RELATED"/>
    <property type="match status" value="1"/>
</dbReference>
<accession>A0A7S2RIA7</accession>
<sequence>MSINDKDDGFRAEIEFANRCLDEPATTDQMDTEITNEHKLRVGKPQTSNAPVKLSALNYHPISFTDLKFVKILGEGGFGCVYQARYAHRDVAVKLLKHGPRSSLNITLEFIQELEHWKTFNHPNLVKLVGYGFECSKNRMGFIMELCDSTLDDFIHNSPNVCTMDMVLSVAKGIASGLAFLHGQHIIHRDIKPRNVLLSRGYHEVKLCDFGGCINNSNTLNISELGEMREQVGALLGTSAYMAPEICTMPVHVSSKCDIYAFGVLLWETVESKHPYYGLKSSEIYNLVRAGIRPPMAIQTEPGYQVLYDLIESCWQGERNDRPTASQIYRTLEGLSPKTLKYWTAIDIPISLDDIQNSTLDIQKEPWSPEATVEAKGLCSNKKLLAGFVVTLFLGLTVALVCIFTQSTEETAEKKFKIQPPPACTYAPGFTSNSCPLNVANFQELGHKIVCRDSDNTCDLHVKMETDSQRVEPISFSNVKANPWIVAVYRSVLVRDVLKHDTSFTRDFRSCLRALRLYPRSLNFYNNVDSLAKTLSERFAYLAMAGECPHSAFDVQIVQTRQPLTLLSLRDTSSSSSLPVGQPNTTTFRIIPSENRTVQIIMPYEAGIPILTANSSLESPRLSKVNTNFSYPGVGRFTLQGETYASTTLGIDYAIKATIKLAETLSDGSQESYLCRSNTRLVVLQGVDSASNPKCWWDMNILGNVDALSPYVVPRRLRGM</sequence>
<evidence type="ECO:0000256" key="2">
    <source>
        <dbReference type="ARBA" id="ARBA00022741"/>
    </source>
</evidence>
<dbReference type="Gene3D" id="1.10.510.10">
    <property type="entry name" value="Transferase(Phosphotransferase) domain 1"/>
    <property type="match status" value="1"/>
</dbReference>
<dbReference type="GO" id="GO:0004674">
    <property type="term" value="F:protein serine/threonine kinase activity"/>
    <property type="evidence" value="ECO:0007669"/>
    <property type="project" value="UniProtKB-KW"/>
</dbReference>
<organism evidence="6">
    <name type="scientific">Mucochytrium quahogii</name>
    <dbReference type="NCBI Taxonomy" id="96639"/>
    <lineage>
        <taxon>Eukaryota</taxon>
        <taxon>Sar</taxon>
        <taxon>Stramenopiles</taxon>
        <taxon>Bigyra</taxon>
        <taxon>Labyrinthulomycetes</taxon>
        <taxon>Thraustochytrida</taxon>
        <taxon>Thraustochytriidae</taxon>
        <taxon>Mucochytrium</taxon>
    </lineage>
</organism>
<dbReference type="PROSITE" id="PS00108">
    <property type="entry name" value="PROTEIN_KINASE_ST"/>
    <property type="match status" value="1"/>
</dbReference>
<dbReference type="InterPro" id="IPR017441">
    <property type="entry name" value="Protein_kinase_ATP_BS"/>
</dbReference>
<proteinExistence type="predicted"/>
<keyword evidence="1" id="KW-0723">Serine/threonine-protein kinase</keyword>
<dbReference type="InterPro" id="IPR008271">
    <property type="entry name" value="Ser/Thr_kinase_AS"/>
</dbReference>
<dbReference type="PROSITE" id="PS50011">
    <property type="entry name" value="PROTEIN_KINASE_DOM"/>
    <property type="match status" value="1"/>
</dbReference>
<dbReference type="Pfam" id="PF07714">
    <property type="entry name" value="PK_Tyr_Ser-Thr"/>
    <property type="match status" value="1"/>
</dbReference>
<reference evidence="6" key="1">
    <citation type="submission" date="2021-01" db="EMBL/GenBank/DDBJ databases">
        <authorList>
            <person name="Corre E."/>
            <person name="Pelletier E."/>
            <person name="Niang G."/>
            <person name="Scheremetjew M."/>
            <person name="Finn R."/>
            <person name="Kale V."/>
            <person name="Holt S."/>
            <person name="Cochrane G."/>
            <person name="Meng A."/>
            <person name="Brown T."/>
            <person name="Cohen L."/>
        </authorList>
    </citation>
    <scope>NUCLEOTIDE SEQUENCE</scope>
    <source>
        <strain evidence="6">NY070348D</strain>
    </source>
</reference>
<evidence type="ECO:0000259" key="5">
    <source>
        <dbReference type="PROSITE" id="PS50011"/>
    </source>
</evidence>
<dbReference type="PANTHER" id="PTHR44329:SF289">
    <property type="entry name" value="SERINE_THREONINE-PROTEIN KINASE VIK"/>
    <property type="match status" value="1"/>
</dbReference>
<feature type="domain" description="Protein kinase" evidence="5">
    <location>
        <begin position="67"/>
        <end position="335"/>
    </location>
</feature>
<keyword evidence="3 4" id="KW-0067">ATP-binding</keyword>
<dbReference type="AlphaFoldDB" id="A0A7S2RIA7"/>